<gene>
    <name evidence="2" type="ORF">BN1049_01745</name>
</gene>
<protein>
    <submittedName>
        <fullName evidence="2">Major facilitator superfamily permease</fullName>
    </submittedName>
</protein>
<keyword evidence="1" id="KW-0472">Membrane</keyword>
<dbReference type="OrthoDB" id="7028362at2"/>
<evidence type="ECO:0000256" key="1">
    <source>
        <dbReference type="SAM" id="Phobius"/>
    </source>
</evidence>
<evidence type="ECO:0000313" key="2">
    <source>
        <dbReference type="EMBL" id="CEA04819.1"/>
    </source>
</evidence>
<dbReference type="EMBL" id="LK391969">
    <property type="protein sequence ID" value="CEF26811.1"/>
    <property type="molecule type" value="Genomic_DNA"/>
</dbReference>
<dbReference type="InterPro" id="IPR021313">
    <property type="entry name" value="DUF2909"/>
</dbReference>
<reference evidence="2" key="1">
    <citation type="submission" date="2014-07" db="EMBL/GenBank/DDBJ databases">
        <authorList>
            <person name="Urmite Genomes Urmite Genomes"/>
        </authorList>
    </citation>
    <scope>NUCLEOTIDE SEQUENCE</scope>
    <source>
        <strain evidence="2">12M76_air</strain>
    </source>
</reference>
<feature type="transmembrane region" description="Helical" evidence="1">
    <location>
        <begin position="37"/>
        <end position="57"/>
    </location>
</feature>
<accession>A0A078MEW8</accession>
<proteinExistence type="predicted"/>
<dbReference type="AlphaFoldDB" id="A0A078MEW8"/>
<name>A0A078MEW8_9PSED</name>
<dbReference type="EMBL" id="LM997413">
    <property type="protein sequence ID" value="CEA04819.1"/>
    <property type="molecule type" value="Genomic_DNA"/>
</dbReference>
<dbReference type="RefSeq" id="WP_044499391.1">
    <property type="nucleotide sequence ID" value="NZ_LK391969.1"/>
</dbReference>
<keyword evidence="1" id="KW-0812">Transmembrane</keyword>
<dbReference type="PATRIC" id="fig|1461581.3.peg.1723"/>
<feature type="transmembrane region" description="Helical" evidence="1">
    <location>
        <begin position="6"/>
        <end position="25"/>
    </location>
</feature>
<sequence>MWLKIIIVLLLVAIVISLFSGALFLRDAESGGRLLNALTLRISLTVLVVVLIAWGLWSGELQWGAPWLH</sequence>
<organism evidence="2">
    <name type="scientific">Pseudomonas saudimassiliensis</name>
    <dbReference type="NCBI Taxonomy" id="1461581"/>
    <lineage>
        <taxon>Bacteria</taxon>
        <taxon>Pseudomonadati</taxon>
        <taxon>Pseudomonadota</taxon>
        <taxon>Gammaproteobacteria</taxon>
        <taxon>Pseudomonadales</taxon>
        <taxon>Pseudomonadaceae</taxon>
        <taxon>Pseudomonas</taxon>
    </lineage>
</organism>
<keyword evidence="1" id="KW-1133">Transmembrane helix</keyword>
<dbReference type="Pfam" id="PF11137">
    <property type="entry name" value="DUF2909"/>
    <property type="match status" value="1"/>
</dbReference>